<comment type="subcellular location">
    <subcellularLocation>
        <location evidence="1">Endomembrane system</location>
    </subcellularLocation>
</comment>
<dbReference type="GO" id="GO:0006896">
    <property type="term" value="P:Golgi to vacuole transport"/>
    <property type="evidence" value="ECO:0007669"/>
    <property type="project" value="TreeGrafter"/>
</dbReference>
<dbReference type="SUPFAM" id="SSF48371">
    <property type="entry name" value="ARM repeat"/>
    <property type="match status" value="1"/>
</dbReference>
<dbReference type="GO" id="GO:0030123">
    <property type="term" value="C:AP-3 adaptor complex"/>
    <property type="evidence" value="ECO:0007669"/>
    <property type="project" value="InterPro"/>
</dbReference>
<dbReference type="GO" id="GO:0006623">
    <property type="term" value="P:protein targeting to vacuole"/>
    <property type="evidence" value="ECO:0007669"/>
    <property type="project" value="TreeGrafter"/>
</dbReference>
<name>A0A8H2X9W0_9AGAM</name>
<accession>A0A8H2X9W0</accession>
<dbReference type="InterPro" id="IPR011989">
    <property type="entry name" value="ARM-like"/>
</dbReference>
<evidence type="ECO:0000256" key="5">
    <source>
        <dbReference type="ARBA" id="ARBA00022927"/>
    </source>
</evidence>
<evidence type="ECO:0000313" key="9">
    <source>
        <dbReference type="EMBL" id="CAE6420389.1"/>
    </source>
</evidence>
<evidence type="ECO:0000256" key="4">
    <source>
        <dbReference type="ARBA" id="ARBA00022737"/>
    </source>
</evidence>
<dbReference type="PANTHER" id="PTHR22781">
    <property type="entry name" value="DELTA ADAPTIN-RELATED"/>
    <property type="match status" value="1"/>
</dbReference>
<protein>
    <recommendedName>
        <fullName evidence="8">Clathrin/coatomer adaptor adaptin-like N-terminal domain-containing protein</fullName>
    </recommendedName>
</protein>
<feature type="compositionally biased region" description="Acidic residues" evidence="7">
    <location>
        <begin position="1156"/>
        <end position="1173"/>
    </location>
</feature>
<dbReference type="InterPro" id="IPR016024">
    <property type="entry name" value="ARM-type_fold"/>
</dbReference>
<dbReference type="Gene3D" id="1.25.10.10">
    <property type="entry name" value="Leucine-rich Repeat Variant"/>
    <property type="match status" value="1"/>
</dbReference>
<feature type="region of interest" description="Disordered" evidence="7">
    <location>
        <begin position="1346"/>
        <end position="1412"/>
    </location>
</feature>
<comment type="similarity">
    <text evidence="2">Belongs to the adaptor complexes large subunit family.</text>
</comment>
<feature type="compositionally biased region" description="Low complexity" evidence="7">
    <location>
        <begin position="1388"/>
        <end position="1398"/>
    </location>
</feature>
<feature type="region of interest" description="Disordered" evidence="7">
    <location>
        <begin position="1140"/>
        <end position="1179"/>
    </location>
</feature>
<evidence type="ECO:0000256" key="2">
    <source>
        <dbReference type="ARBA" id="ARBA00006613"/>
    </source>
</evidence>
<dbReference type="Proteomes" id="UP000663831">
    <property type="component" value="Unassembled WGS sequence"/>
</dbReference>
<dbReference type="GO" id="GO:0010008">
    <property type="term" value="C:endosome membrane"/>
    <property type="evidence" value="ECO:0007669"/>
    <property type="project" value="TreeGrafter"/>
</dbReference>
<proteinExistence type="inferred from homology"/>
<comment type="caution">
    <text evidence="9">The sequence shown here is derived from an EMBL/GenBank/DDBJ whole genome shotgun (WGS) entry which is preliminary data.</text>
</comment>
<dbReference type="InterPro" id="IPR002553">
    <property type="entry name" value="Clathrin/coatomer_adapt-like_N"/>
</dbReference>
<keyword evidence="6" id="KW-0472">Membrane</keyword>
<keyword evidence="4" id="KW-0677">Repeat</keyword>
<keyword evidence="5" id="KW-0653">Protein transport</keyword>
<organism evidence="9 10">
    <name type="scientific">Rhizoctonia solani</name>
    <dbReference type="NCBI Taxonomy" id="456999"/>
    <lineage>
        <taxon>Eukaryota</taxon>
        <taxon>Fungi</taxon>
        <taxon>Dikarya</taxon>
        <taxon>Basidiomycota</taxon>
        <taxon>Agaricomycotina</taxon>
        <taxon>Agaricomycetes</taxon>
        <taxon>Cantharellales</taxon>
        <taxon>Ceratobasidiaceae</taxon>
        <taxon>Rhizoctonia</taxon>
    </lineage>
</organism>
<feature type="compositionally biased region" description="Basic and acidic residues" evidence="7">
    <location>
        <begin position="1258"/>
        <end position="1294"/>
    </location>
</feature>
<dbReference type="PANTHER" id="PTHR22781:SF12">
    <property type="entry name" value="AP-3 COMPLEX SUBUNIT DELTA-1"/>
    <property type="match status" value="1"/>
</dbReference>
<feature type="domain" description="Clathrin/coatomer adaptor adaptin-like N-terminal" evidence="8">
    <location>
        <begin position="530"/>
        <end position="1124"/>
    </location>
</feature>
<evidence type="ECO:0000256" key="1">
    <source>
        <dbReference type="ARBA" id="ARBA00004308"/>
    </source>
</evidence>
<dbReference type="Pfam" id="PF01602">
    <property type="entry name" value="Adaptin_N"/>
    <property type="match status" value="1"/>
</dbReference>
<dbReference type="InterPro" id="IPR017105">
    <property type="entry name" value="AP3_complex_dsu"/>
</dbReference>
<feature type="compositionally biased region" description="Basic residues" evidence="7">
    <location>
        <begin position="1399"/>
        <end position="1412"/>
    </location>
</feature>
<evidence type="ECO:0000256" key="3">
    <source>
        <dbReference type="ARBA" id="ARBA00022448"/>
    </source>
</evidence>
<feature type="region of interest" description="Disordered" evidence="7">
    <location>
        <begin position="1223"/>
        <end position="1320"/>
    </location>
</feature>
<keyword evidence="3" id="KW-0813">Transport</keyword>
<evidence type="ECO:0000259" key="8">
    <source>
        <dbReference type="Pfam" id="PF01602"/>
    </source>
</evidence>
<evidence type="ECO:0000313" key="10">
    <source>
        <dbReference type="Proteomes" id="UP000663831"/>
    </source>
</evidence>
<evidence type="ECO:0000256" key="6">
    <source>
        <dbReference type="ARBA" id="ARBA00023136"/>
    </source>
</evidence>
<reference evidence="9" key="1">
    <citation type="submission" date="2021-01" db="EMBL/GenBank/DDBJ databases">
        <authorList>
            <person name="Kaushik A."/>
        </authorList>
    </citation>
    <scope>NUCLEOTIDE SEQUENCE</scope>
    <source>
        <strain evidence="9">AG3-1AP</strain>
    </source>
</reference>
<feature type="compositionally biased region" description="Basic and acidic residues" evidence="7">
    <location>
        <begin position="1224"/>
        <end position="1233"/>
    </location>
</feature>
<dbReference type="EMBL" id="CAJMWV010000916">
    <property type="protein sequence ID" value="CAE6420389.1"/>
    <property type="molecule type" value="Genomic_DNA"/>
</dbReference>
<gene>
    <name evidence="9" type="ORF">RDB_LOCUS32088</name>
</gene>
<evidence type="ECO:0000256" key="7">
    <source>
        <dbReference type="SAM" id="MobiDB-lite"/>
    </source>
</evidence>
<sequence length="1412" mass="155477">MSDSGQFYLNCYLLGDETYDSFPIRVSQDLRIFELKAMIVDAYQRTMGDRITHPHLYQIDVLADVEDLAGIVIPPQKMCLRGSHRVGDFWKDPQQIVERHVQVLVEAEVSPPVGQRLRHAPNHDQLGSISLVSSATARLRLRRDQTAEAFRNAPSASAAAGHQAFEHQQGLDDIPIFNGRPQRRTAVPIQLFHPAFDYFAAQIKEPVSLIPKEYILVENLLHSAQDFYDGENTRWNAMKDLLSAVIGHLIQVEPITKCESGGAVIFSAKYRSRKAYGAIVTIENEIGTGGCDPYIQGAQVYSRRWSQTKVDDLRKATRCPSLIISVAGPWMCVSGAVYLDHVVVQPLTEYIWLGHHPQQDHRLTYVTRIFHAISATITYLDNYYAPLIANMSALSVDNTICFPYFQTVQTSNGPLDFSYQDRLGDPNVIRPVFKAITKDNRVVVVKFAQCYNFEAHKLLADHSLAPKLISRDAERVGGGLLMIVMELSGTSLDNYTSNPKFDLPSSRLIMWERTLSDLIRGLRANKGDESQFIAKAVDEIRTEVKSKDMDLKAAAVLKLVYLEMLGYPMGWASFYVVEVMSSPKLHLKAVGYLAAVQTFTADTDVLMLTTNLLKKDLSNAMAPTLPMVLNGFSHLTTPDLSRDLASDVFALLTHSKPSVRKSAVVSLFKLLLTYPDALPIGIERLNERLGDDDPGVVSATVNVLCELARRSPDDYLVLAPQLFHLLTTASNNWMLIKIVKLFGFLAPHEARLAKKLTGPLADLIANTPAISLLYECVHTVIVGGMLQGSMARACSAKLAVFLGDADQNLKYIALLAMAKIAPTHAHLVAEHQDVIFSSIEDSDMSIRMRALELLTAMANRDNIQSIVQQLLDHLIKPPSQPSQSASSALRALASGTASTPAPAPIPAATPSKSQTEAYRLVVARRILHMLSRDAYSAVPDFEWALSVLIDLTYIICGSSSLPIDPSSTFPPRYTPKSNSTTSIDSEIAFLFKDVAVRVRAVRPSAAALAAKCIADEQFWGLGAWDVVGAAVWVCGEYASELDSPLTTLLDLLQPAALALPGALCVQSALKVFGFWVADRAERWDDATGAEVLREVERTSESLRAFAKVADPEVQERAANGLQLFRFIQADVMGYEARRAATANKRKEEPESGDAQAESEDAQPETETVPETESSEPNYPKSMYLLQPLRISFELNYVAPHAQSSVPVPDGLNLDAWIVPPPKAMDFHEEEQPKKVKKKSKGKEKEKERDPTKKRKSKKVEETPEEKAAKEQARAERLERQKDDPYYISDKKPTDTDDVDSIPVVKLEGVPSPAAEGPSSRFVGFKPRSVTSQVAVVDVAGEMPAARLGSGVHTPASGRGSSTATPPPRPAAPVISSFPQYEVEDEPRAAAPIPEPIKVTKVKKKKAKSKPVV</sequence>